<sequence length="81" mass="8933">MKESGSKSKPSGLSMSSLEGGKDTRVGDFWECNLCGKFSRSGKLHLWQVLPDFGEHNSLEHGSTMQAHVILVSRGRFQGPR</sequence>
<proteinExistence type="predicted"/>
<dbReference type="AlphaFoldDB" id="A0A1F7XZJ3"/>
<dbReference type="Proteomes" id="UP000178419">
    <property type="component" value="Unassembled WGS sequence"/>
</dbReference>
<accession>A0A1F7XZJ3</accession>
<gene>
    <name evidence="2" type="ORF">A2714_00920</name>
</gene>
<feature type="compositionally biased region" description="Low complexity" evidence="1">
    <location>
        <begin position="7"/>
        <end position="19"/>
    </location>
</feature>
<evidence type="ECO:0000256" key="1">
    <source>
        <dbReference type="SAM" id="MobiDB-lite"/>
    </source>
</evidence>
<name>A0A1F7XZJ3_9BACT</name>
<protein>
    <submittedName>
        <fullName evidence="2">Uncharacterized protein</fullName>
    </submittedName>
</protein>
<feature type="region of interest" description="Disordered" evidence="1">
    <location>
        <begin position="1"/>
        <end position="24"/>
    </location>
</feature>
<dbReference type="EMBL" id="MGGE01000043">
    <property type="protein sequence ID" value="OGM20380.1"/>
    <property type="molecule type" value="Genomic_DNA"/>
</dbReference>
<evidence type="ECO:0000313" key="2">
    <source>
        <dbReference type="EMBL" id="OGM20380.1"/>
    </source>
</evidence>
<comment type="caution">
    <text evidence="2">The sequence shown here is derived from an EMBL/GenBank/DDBJ whole genome shotgun (WGS) entry which is preliminary data.</text>
</comment>
<organism evidence="2 3">
    <name type="scientific">Candidatus Woesebacteria bacterium RIFCSPHIGHO2_01_FULL_38_9</name>
    <dbReference type="NCBI Taxonomy" id="1802492"/>
    <lineage>
        <taxon>Bacteria</taxon>
        <taxon>Candidatus Woeseibacteriota</taxon>
    </lineage>
</organism>
<reference evidence="2 3" key="1">
    <citation type="journal article" date="2016" name="Nat. Commun.">
        <title>Thousands of microbial genomes shed light on interconnected biogeochemical processes in an aquifer system.</title>
        <authorList>
            <person name="Anantharaman K."/>
            <person name="Brown C.T."/>
            <person name="Hug L.A."/>
            <person name="Sharon I."/>
            <person name="Castelle C.J."/>
            <person name="Probst A.J."/>
            <person name="Thomas B.C."/>
            <person name="Singh A."/>
            <person name="Wilkins M.J."/>
            <person name="Karaoz U."/>
            <person name="Brodie E.L."/>
            <person name="Williams K.H."/>
            <person name="Hubbard S.S."/>
            <person name="Banfield J.F."/>
        </authorList>
    </citation>
    <scope>NUCLEOTIDE SEQUENCE [LARGE SCALE GENOMIC DNA]</scope>
</reference>
<evidence type="ECO:0000313" key="3">
    <source>
        <dbReference type="Proteomes" id="UP000178419"/>
    </source>
</evidence>